<reference evidence="2 3" key="1">
    <citation type="journal article" date="2014" name="Genome Biol.">
        <title>Transcriptome and methylome profiling reveals relics of genome dominance in the mesopolyploid Brassica oleracea.</title>
        <authorList>
            <person name="Parkin I.A."/>
            <person name="Koh C."/>
            <person name="Tang H."/>
            <person name="Robinson S.J."/>
            <person name="Kagale S."/>
            <person name="Clarke W.E."/>
            <person name="Town C.D."/>
            <person name="Nixon J."/>
            <person name="Krishnakumar V."/>
            <person name="Bidwell S.L."/>
            <person name="Denoeud F."/>
            <person name="Belcram H."/>
            <person name="Links M.G."/>
            <person name="Just J."/>
            <person name="Clarke C."/>
            <person name="Bender T."/>
            <person name="Huebert T."/>
            <person name="Mason A.S."/>
            <person name="Pires J.C."/>
            <person name="Barker G."/>
            <person name="Moore J."/>
            <person name="Walley P.G."/>
            <person name="Manoli S."/>
            <person name="Batley J."/>
            <person name="Edwards D."/>
            <person name="Nelson M.N."/>
            <person name="Wang X."/>
            <person name="Paterson A.H."/>
            <person name="King G."/>
            <person name="Bancroft I."/>
            <person name="Chalhoub B."/>
            <person name="Sharpe A.G."/>
        </authorList>
    </citation>
    <scope>NUCLEOTIDE SEQUENCE</scope>
    <source>
        <strain evidence="2 3">cv. TO1000</strain>
    </source>
</reference>
<protein>
    <recommendedName>
        <fullName evidence="1">Reverse transcriptase Ty1/copia-type domain-containing protein</fullName>
    </recommendedName>
</protein>
<dbReference type="Gramene" id="Bo2g017710.1">
    <property type="protein sequence ID" value="Bo2g017710.1"/>
    <property type="gene ID" value="Bo2g017710"/>
</dbReference>
<dbReference type="Proteomes" id="UP000032141">
    <property type="component" value="Chromosome C2"/>
</dbReference>
<organism evidence="2 3">
    <name type="scientific">Brassica oleracea var. oleracea</name>
    <dbReference type="NCBI Taxonomy" id="109376"/>
    <lineage>
        <taxon>Eukaryota</taxon>
        <taxon>Viridiplantae</taxon>
        <taxon>Streptophyta</taxon>
        <taxon>Embryophyta</taxon>
        <taxon>Tracheophyta</taxon>
        <taxon>Spermatophyta</taxon>
        <taxon>Magnoliopsida</taxon>
        <taxon>eudicotyledons</taxon>
        <taxon>Gunneridae</taxon>
        <taxon>Pentapetalae</taxon>
        <taxon>rosids</taxon>
        <taxon>malvids</taxon>
        <taxon>Brassicales</taxon>
        <taxon>Brassicaceae</taxon>
        <taxon>Brassiceae</taxon>
        <taxon>Brassica</taxon>
    </lineage>
</organism>
<sequence length="140" mass="16225">MSRRFEMSDLEMLTYYFGIEVTQGADGIHIKQEGYAQGILVKTKMESCNYTHVLMHTSLKVSKAEEEPEIDATSYRSTIGCLRESHREAVKHLYSRSDATSYRRNAMHLLTVYASSSELRRSTYLRFKLELRGRMLDNSN</sequence>
<accession>A0A0D3AJU1</accession>
<reference evidence="2" key="2">
    <citation type="submission" date="2015-03" db="UniProtKB">
        <authorList>
            <consortium name="EnsemblPlants"/>
        </authorList>
    </citation>
    <scope>IDENTIFICATION</scope>
</reference>
<dbReference type="AlphaFoldDB" id="A0A0D3AJU1"/>
<dbReference type="eggNOG" id="KOG0017">
    <property type="taxonomic scope" value="Eukaryota"/>
</dbReference>
<evidence type="ECO:0000259" key="1">
    <source>
        <dbReference type="Pfam" id="PF07727"/>
    </source>
</evidence>
<proteinExistence type="predicted"/>
<evidence type="ECO:0000313" key="2">
    <source>
        <dbReference type="EnsemblPlants" id="Bo2g017710.1"/>
    </source>
</evidence>
<evidence type="ECO:0000313" key="3">
    <source>
        <dbReference type="Proteomes" id="UP000032141"/>
    </source>
</evidence>
<dbReference type="Pfam" id="PF07727">
    <property type="entry name" value="RVT_2"/>
    <property type="match status" value="1"/>
</dbReference>
<feature type="domain" description="Reverse transcriptase Ty1/copia-type" evidence="1">
    <location>
        <begin position="1"/>
        <end position="53"/>
    </location>
</feature>
<dbReference type="HOGENOM" id="CLU_1837874_0_0_1"/>
<dbReference type="InterPro" id="IPR013103">
    <property type="entry name" value="RVT_2"/>
</dbReference>
<name>A0A0D3AJU1_BRAOL</name>
<keyword evidence="3" id="KW-1185">Reference proteome</keyword>
<dbReference type="EnsemblPlants" id="Bo2g017710.1">
    <property type="protein sequence ID" value="Bo2g017710.1"/>
    <property type="gene ID" value="Bo2g017710"/>
</dbReference>